<gene>
    <name evidence="1" type="ORF">HERI1096_LOCUS9620</name>
</gene>
<organism evidence="1">
    <name type="scientific">Haptolina ericina</name>
    <dbReference type="NCBI Taxonomy" id="156174"/>
    <lineage>
        <taxon>Eukaryota</taxon>
        <taxon>Haptista</taxon>
        <taxon>Haptophyta</taxon>
        <taxon>Prymnesiophyceae</taxon>
        <taxon>Prymnesiales</taxon>
        <taxon>Prymnesiaceae</taxon>
        <taxon>Haptolina</taxon>
    </lineage>
</organism>
<protein>
    <submittedName>
        <fullName evidence="1">Uncharacterized protein</fullName>
    </submittedName>
</protein>
<dbReference type="AlphaFoldDB" id="A0A7S3AM51"/>
<dbReference type="EMBL" id="HBHX01017211">
    <property type="protein sequence ID" value="CAE0108960.1"/>
    <property type="molecule type" value="Transcribed_RNA"/>
</dbReference>
<dbReference type="PANTHER" id="PTHR32098">
    <property type="entry name" value="LYCOPENE BETA/EPSILON CYCLASE PROTEIN"/>
    <property type="match status" value="1"/>
</dbReference>
<reference evidence="1" key="1">
    <citation type="submission" date="2021-01" db="EMBL/GenBank/DDBJ databases">
        <authorList>
            <person name="Corre E."/>
            <person name="Pelletier E."/>
            <person name="Niang G."/>
            <person name="Scheremetjew M."/>
            <person name="Finn R."/>
            <person name="Kale V."/>
            <person name="Holt S."/>
            <person name="Cochrane G."/>
            <person name="Meng A."/>
            <person name="Brown T."/>
            <person name="Cohen L."/>
        </authorList>
    </citation>
    <scope>NUCLEOTIDE SEQUENCE</scope>
    <source>
        <strain evidence="1">CCMP281</strain>
    </source>
</reference>
<evidence type="ECO:0000313" key="1">
    <source>
        <dbReference type="EMBL" id="CAE0108960.1"/>
    </source>
</evidence>
<dbReference type="PANTHER" id="PTHR32098:SF5">
    <property type="entry name" value="LYCOPENE BETA_EPSILON CYCLASE PROTEIN"/>
    <property type="match status" value="1"/>
</dbReference>
<sequence length="271" mass="29440">MEDYWKLLPDYQGIELTSLAFKRVLFGLFVAYKDSPLPTRWDRVMQIGDASGMQSPLSFGGFGALTRHLSRLTGAVCSALETDALSRQQLGLINPYQPNLRAAWLFQASMRPPVVRGEWSDDFISRVLVATFEVMEARGDSVMRPFLQDVLRPDSLLLTIGGLMVSSPLVAVEILVRLGPVPLADWFFHYAAMVAGSAVASAPSRALAAQLAASLPPADGFALERRVQGWQFGSGMDYVPKEPTPVAVDALRQAKAAAESARVFAAARATP</sequence>
<accession>A0A7S3AM51</accession>
<proteinExistence type="predicted"/>
<name>A0A7S3AM51_9EUKA</name>